<dbReference type="SUPFAM" id="SSF103473">
    <property type="entry name" value="MFS general substrate transporter"/>
    <property type="match status" value="1"/>
</dbReference>
<feature type="region of interest" description="Disordered" evidence="8">
    <location>
        <begin position="658"/>
        <end position="687"/>
    </location>
</feature>
<feature type="transmembrane region" description="Helical" evidence="9">
    <location>
        <begin position="55"/>
        <end position="83"/>
    </location>
</feature>
<evidence type="ECO:0000256" key="2">
    <source>
        <dbReference type="ARBA" id="ARBA00010992"/>
    </source>
</evidence>
<keyword evidence="5 9" id="KW-1133">Transmembrane helix</keyword>
<dbReference type="GO" id="GO:0000981">
    <property type="term" value="F:DNA-binding transcription factor activity, RNA polymerase II-specific"/>
    <property type="evidence" value="ECO:0007669"/>
    <property type="project" value="InterPro"/>
</dbReference>
<keyword evidence="13" id="KW-1185">Reference proteome</keyword>
<evidence type="ECO:0000259" key="11">
    <source>
        <dbReference type="PROSITE" id="PS50850"/>
    </source>
</evidence>
<evidence type="ECO:0000313" key="12">
    <source>
        <dbReference type="EMBL" id="KAK1467689.1"/>
    </source>
</evidence>
<dbReference type="Gene3D" id="4.10.240.10">
    <property type="entry name" value="Zn(2)-C6 fungal-type DNA-binding domain"/>
    <property type="match status" value="1"/>
</dbReference>
<dbReference type="FunFam" id="1.20.1250.20:FF:000078">
    <property type="entry name" value="MFS maltose transporter, putative"/>
    <property type="match status" value="1"/>
</dbReference>
<name>A0AAI9Y0G3_9PEZI</name>
<feature type="transmembrane region" description="Helical" evidence="9">
    <location>
        <begin position="103"/>
        <end position="123"/>
    </location>
</feature>
<dbReference type="Pfam" id="PF00083">
    <property type="entry name" value="Sugar_tr"/>
    <property type="match status" value="1"/>
</dbReference>
<keyword evidence="7" id="KW-0539">Nucleus</keyword>
<evidence type="ECO:0000256" key="9">
    <source>
        <dbReference type="SAM" id="Phobius"/>
    </source>
</evidence>
<feature type="domain" description="Zn(2)-C6 fungal-type" evidence="10">
    <location>
        <begin position="618"/>
        <end position="647"/>
    </location>
</feature>
<protein>
    <recommendedName>
        <fullName evidence="14">Major facilitator superfamily (MFS) profile domain-containing protein</fullName>
    </recommendedName>
</protein>
<keyword evidence="6 9" id="KW-0472">Membrane</keyword>
<feature type="transmembrane region" description="Helical" evidence="9">
    <location>
        <begin position="436"/>
        <end position="458"/>
    </location>
</feature>
<dbReference type="GO" id="GO:0005351">
    <property type="term" value="F:carbohydrate:proton symporter activity"/>
    <property type="evidence" value="ECO:0007669"/>
    <property type="project" value="TreeGrafter"/>
</dbReference>
<feature type="transmembrane region" description="Helical" evidence="9">
    <location>
        <begin position="135"/>
        <end position="154"/>
    </location>
</feature>
<evidence type="ECO:0000256" key="7">
    <source>
        <dbReference type="ARBA" id="ARBA00023242"/>
    </source>
</evidence>
<feature type="transmembrane region" description="Helical" evidence="9">
    <location>
        <begin position="194"/>
        <end position="215"/>
    </location>
</feature>
<dbReference type="GO" id="GO:0016020">
    <property type="term" value="C:membrane"/>
    <property type="evidence" value="ECO:0007669"/>
    <property type="project" value="UniProtKB-SubCell"/>
</dbReference>
<dbReference type="PANTHER" id="PTHR48022:SF15">
    <property type="entry name" value="ALPHA-GLUCOSIDE TRANSPORTER, PUTATIVE (AFU_ORTHOLOGUE AFUA_5G00500)-RELATED"/>
    <property type="match status" value="1"/>
</dbReference>
<comment type="caution">
    <text evidence="12">The sequence shown here is derived from an EMBL/GenBank/DDBJ whole genome shotgun (WGS) entry which is preliminary data.</text>
</comment>
<feature type="transmembrane region" description="Helical" evidence="9">
    <location>
        <begin position="370"/>
        <end position="393"/>
    </location>
</feature>
<evidence type="ECO:0000256" key="5">
    <source>
        <dbReference type="ARBA" id="ARBA00022989"/>
    </source>
</evidence>
<dbReference type="SUPFAM" id="SSF57701">
    <property type="entry name" value="Zn2/Cys6 DNA-binding domain"/>
    <property type="match status" value="1"/>
</dbReference>
<dbReference type="GO" id="GO:0006351">
    <property type="term" value="P:DNA-templated transcription"/>
    <property type="evidence" value="ECO:0007669"/>
    <property type="project" value="InterPro"/>
</dbReference>
<comment type="similarity">
    <text evidence="2">Belongs to the major facilitator superfamily. Sugar transporter (TC 2.A.1.1) family.</text>
</comment>
<dbReference type="Gene3D" id="1.20.1250.20">
    <property type="entry name" value="MFS general substrate transporter like domains"/>
    <property type="match status" value="1"/>
</dbReference>
<comment type="subcellular location">
    <subcellularLocation>
        <location evidence="1">Membrane</location>
        <topology evidence="1">Multi-pass membrane protein</topology>
    </subcellularLocation>
</comment>
<evidence type="ECO:0000256" key="8">
    <source>
        <dbReference type="SAM" id="MobiDB-lite"/>
    </source>
</evidence>
<organism evidence="12 13">
    <name type="scientific">Colletotrichum cuscutae</name>
    <dbReference type="NCBI Taxonomy" id="1209917"/>
    <lineage>
        <taxon>Eukaryota</taxon>
        <taxon>Fungi</taxon>
        <taxon>Dikarya</taxon>
        <taxon>Ascomycota</taxon>
        <taxon>Pezizomycotina</taxon>
        <taxon>Sordariomycetes</taxon>
        <taxon>Hypocreomycetidae</taxon>
        <taxon>Glomerellales</taxon>
        <taxon>Glomerellaceae</taxon>
        <taxon>Colletotrichum</taxon>
        <taxon>Colletotrichum acutatum species complex</taxon>
    </lineage>
</organism>
<evidence type="ECO:0008006" key="14">
    <source>
        <dbReference type="Google" id="ProtNLM"/>
    </source>
</evidence>
<feature type="transmembrane region" description="Helical" evidence="9">
    <location>
        <begin position="227"/>
        <end position="246"/>
    </location>
</feature>
<evidence type="ECO:0000256" key="3">
    <source>
        <dbReference type="ARBA" id="ARBA00022692"/>
    </source>
</evidence>
<dbReference type="PROSITE" id="PS00463">
    <property type="entry name" value="ZN2_CY6_FUNGAL_1"/>
    <property type="match status" value="1"/>
</dbReference>
<keyword evidence="3 9" id="KW-0812">Transmembrane</keyword>
<evidence type="ECO:0000256" key="4">
    <source>
        <dbReference type="ARBA" id="ARBA00022723"/>
    </source>
</evidence>
<dbReference type="Pfam" id="PF04082">
    <property type="entry name" value="Fungal_trans"/>
    <property type="match status" value="1"/>
</dbReference>
<dbReference type="SMART" id="SM00066">
    <property type="entry name" value="GAL4"/>
    <property type="match status" value="1"/>
</dbReference>
<dbReference type="InterPro" id="IPR036864">
    <property type="entry name" value="Zn2-C6_fun-type_DNA-bd_sf"/>
</dbReference>
<sequence length="1108" mass="123878">MDAKIAEATTVVDHDHIEKLAIADEAVTKATENQDLTPKQQYQRLWANLKQDKRYVFWALYIMSLVFGWGYDSGLSGAAIAFPEFRKAYGDYYQVGDQYVIPALWQSLWNAASTIGQVFGAFLTGQFADTVGRRAVLWTAVILSLSSSFALVFAPSLPVLFVSKLLLGFSVGLSTVTPPLYVTENAPPALRSSLSSLTNVIIVLGFFLSSITAWGSSKIEGQWSYRLAFAMTFLVPTLFMIVLPWLPESPVWYVKKGRDEDARKAIFKLYGKNVDVEERLNFIKSELELAAGEANMAKQTSWRAIFSKEHRFRTLNFSGGYFANTYQTYYFELIGQADPFGLTAISSTLQFLSNCVAVTVSDVLPRRKSLVGGGALLCCWSIIIGGTSLAGTANYSANMALLAFMITWSMLYTATVGCFGWAVAQETASQATRPKTIAFSLVCQQLTALLLSSVFPFFINPDQLNWGGKIMFLFVGAEVFVLGLLFFFQPETKNRTYQDIDHMYSQGIPARKFSEYVVVDGSTLFHRHRNVFESVVYLGFQTISSYKAIRFQRYHASNESSLLGVRSLTINLENFCPQREVTPYHNLHPSCMTLFLSLPLHDLSPINTYHRLPKVRQACDPCHSRKIRCDGRWPCANCQETILECTYVPVMHGNLSNGNRSIHNKKPDTITPPSPTQNAAPRDPGFQASPLVSTDIIQWCLDAFFRHKYPLTPILHRQQVEECIRDLSISPEKYGLMTACSAVISLSPEILQPPDPPSNTSTEVPAPILPTTEFLISETLRARRQCDLAEHQSLLHAQTSFFLFSAFFCMDNDNAAWYYLRESITILQTLRLHEEATYSDINDPVLATYARHMFWVLFITERAYALQRHRPLTLQSTLGLPIVDPLSSDAAILPGFLDLISLFRHFDTDFIATWNSSTPSTTSSSEATNPEHLSKLQTVLKYAIPSVSNYSEMQQADLLISRQWLKVIVWKLCVSKTLLSITDSEDSMSLSYPTAVARDVVLISRLLPTKAFEANGVGILEKVFDVGCSLADLISLGPAMNQWSAMHVGPIDILMEIVRIVGTTLGGSYKHLDILYSKANDCFFMNVDRMIAPGEAIPEATDIEEVLE</sequence>
<dbReference type="GO" id="GO:0003677">
    <property type="term" value="F:DNA binding"/>
    <property type="evidence" value="ECO:0007669"/>
    <property type="project" value="InterPro"/>
</dbReference>
<evidence type="ECO:0000259" key="10">
    <source>
        <dbReference type="PROSITE" id="PS50048"/>
    </source>
</evidence>
<keyword evidence="4" id="KW-0479">Metal-binding</keyword>
<dbReference type="Proteomes" id="UP001239213">
    <property type="component" value="Unassembled WGS sequence"/>
</dbReference>
<gene>
    <name evidence="12" type="ORF">CCUS01_06956</name>
</gene>
<dbReference type="InterPro" id="IPR001138">
    <property type="entry name" value="Zn2Cys6_DnaBD"/>
</dbReference>
<dbReference type="CDD" id="cd00067">
    <property type="entry name" value="GAL4"/>
    <property type="match status" value="1"/>
</dbReference>
<evidence type="ECO:0000313" key="13">
    <source>
        <dbReference type="Proteomes" id="UP001239213"/>
    </source>
</evidence>
<dbReference type="EMBL" id="MPDP01000256">
    <property type="protein sequence ID" value="KAK1467689.1"/>
    <property type="molecule type" value="Genomic_DNA"/>
</dbReference>
<evidence type="ECO:0000256" key="1">
    <source>
        <dbReference type="ARBA" id="ARBA00004141"/>
    </source>
</evidence>
<dbReference type="PROSITE" id="PS00217">
    <property type="entry name" value="SUGAR_TRANSPORT_2"/>
    <property type="match status" value="1"/>
</dbReference>
<dbReference type="InterPro" id="IPR005828">
    <property type="entry name" value="MFS_sugar_transport-like"/>
</dbReference>
<dbReference type="PROSITE" id="PS50048">
    <property type="entry name" value="ZN2_CY6_FUNGAL_2"/>
    <property type="match status" value="1"/>
</dbReference>
<evidence type="ECO:0000256" key="6">
    <source>
        <dbReference type="ARBA" id="ARBA00023136"/>
    </source>
</evidence>
<dbReference type="InterPro" id="IPR050360">
    <property type="entry name" value="MFS_Sugar_Transporters"/>
</dbReference>
<dbReference type="InterPro" id="IPR020846">
    <property type="entry name" value="MFS_dom"/>
</dbReference>
<dbReference type="CDD" id="cd12148">
    <property type="entry name" value="fungal_TF_MHR"/>
    <property type="match status" value="1"/>
</dbReference>
<accession>A0AAI9Y0G3</accession>
<dbReference type="InterPro" id="IPR005829">
    <property type="entry name" value="Sugar_transporter_CS"/>
</dbReference>
<feature type="transmembrane region" description="Helical" evidence="9">
    <location>
        <begin position="470"/>
        <end position="488"/>
    </location>
</feature>
<proteinExistence type="inferred from homology"/>
<dbReference type="PANTHER" id="PTHR48022">
    <property type="entry name" value="PLASTIDIC GLUCOSE TRANSPORTER 4"/>
    <property type="match status" value="1"/>
</dbReference>
<dbReference type="PROSITE" id="PS50850">
    <property type="entry name" value="MFS"/>
    <property type="match status" value="1"/>
</dbReference>
<dbReference type="InterPro" id="IPR007219">
    <property type="entry name" value="XnlR_reg_dom"/>
</dbReference>
<dbReference type="InterPro" id="IPR036259">
    <property type="entry name" value="MFS_trans_sf"/>
</dbReference>
<dbReference type="GO" id="GO:0008270">
    <property type="term" value="F:zinc ion binding"/>
    <property type="evidence" value="ECO:0007669"/>
    <property type="project" value="InterPro"/>
</dbReference>
<reference evidence="12" key="1">
    <citation type="submission" date="2016-11" db="EMBL/GenBank/DDBJ databases">
        <title>The genome sequence of Colletotrichum cuscutae.</title>
        <authorList>
            <person name="Baroncelli R."/>
        </authorList>
    </citation>
    <scope>NUCLEOTIDE SEQUENCE</scope>
    <source>
        <strain evidence="12">IMI 304802</strain>
    </source>
</reference>
<dbReference type="AlphaFoldDB" id="A0AAI9Y0G3"/>
<dbReference type="Pfam" id="PF00172">
    <property type="entry name" value="Zn_clus"/>
    <property type="match status" value="1"/>
</dbReference>
<feature type="domain" description="Major facilitator superfamily (MFS) profile" evidence="11">
    <location>
        <begin position="58"/>
        <end position="493"/>
    </location>
</feature>
<feature type="transmembrane region" description="Helical" evidence="9">
    <location>
        <begin position="399"/>
        <end position="424"/>
    </location>
</feature>